<dbReference type="InterPro" id="IPR050508">
    <property type="entry name" value="Methyltransf_Superfamily"/>
</dbReference>
<feature type="domain" description="Methyltransferase" evidence="1">
    <location>
        <begin position="107"/>
        <end position="203"/>
    </location>
</feature>
<keyword evidence="2" id="KW-0489">Methyltransferase</keyword>
<protein>
    <submittedName>
        <fullName evidence="2">Class I SAM-dependent methyltransferase</fullName>
    </submittedName>
</protein>
<evidence type="ECO:0000259" key="1">
    <source>
        <dbReference type="Pfam" id="PF13649"/>
    </source>
</evidence>
<keyword evidence="2" id="KW-0808">Transferase</keyword>
<dbReference type="Gene3D" id="3.40.50.150">
    <property type="entry name" value="Vaccinia Virus protein VP39"/>
    <property type="match status" value="1"/>
</dbReference>
<dbReference type="GO" id="GO:0032259">
    <property type="term" value="P:methylation"/>
    <property type="evidence" value="ECO:0007669"/>
    <property type="project" value="UniProtKB-KW"/>
</dbReference>
<organism evidence="2 3">
    <name type="scientific">Pegethrix bostrychoides GSE-TBD4-15B</name>
    <dbReference type="NCBI Taxonomy" id="2839662"/>
    <lineage>
        <taxon>Bacteria</taxon>
        <taxon>Bacillati</taxon>
        <taxon>Cyanobacteriota</taxon>
        <taxon>Cyanophyceae</taxon>
        <taxon>Oculatellales</taxon>
        <taxon>Oculatellaceae</taxon>
        <taxon>Pegethrix</taxon>
    </lineage>
</organism>
<reference evidence="2" key="2">
    <citation type="journal article" date="2022" name="Microbiol. Resour. Announc.">
        <title>Metagenome Sequencing to Explore Phylogenomics of Terrestrial Cyanobacteria.</title>
        <authorList>
            <person name="Ward R.D."/>
            <person name="Stajich J.E."/>
            <person name="Johansen J.R."/>
            <person name="Huntemann M."/>
            <person name="Clum A."/>
            <person name="Foster B."/>
            <person name="Foster B."/>
            <person name="Roux S."/>
            <person name="Palaniappan K."/>
            <person name="Varghese N."/>
            <person name="Mukherjee S."/>
            <person name="Reddy T.B.K."/>
            <person name="Daum C."/>
            <person name="Copeland A."/>
            <person name="Chen I.A."/>
            <person name="Ivanova N.N."/>
            <person name="Kyrpides N.C."/>
            <person name="Shapiro N."/>
            <person name="Eloe-Fadrosh E.A."/>
            <person name="Pietrasiak N."/>
        </authorList>
    </citation>
    <scope>NUCLEOTIDE SEQUENCE</scope>
    <source>
        <strain evidence="2">GSE-TBD4-15B</strain>
    </source>
</reference>
<gene>
    <name evidence="2" type="ORF">KME07_18215</name>
</gene>
<evidence type="ECO:0000313" key="2">
    <source>
        <dbReference type="EMBL" id="MBW4467365.1"/>
    </source>
</evidence>
<dbReference type="PANTHER" id="PTHR42912">
    <property type="entry name" value="METHYLTRANSFERASE"/>
    <property type="match status" value="1"/>
</dbReference>
<dbReference type="SUPFAM" id="SSF53335">
    <property type="entry name" value="S-adenosyl-L-methionine-dependent methyltransferases"/>
    <property type="match status" value="1"/>
</dbReference>
<dbReference type="InterPro" id="IPR029063">
    <property type="entry name" value="SAM-dependent_MTases_sf"/>
</dbReference>
<proteinExistence type="predicted"/>
<reference evidence="2" key="1">
    <citation type="submission" date="2021-05" db="EMBL/GenBank/DDBJ databases">
        <authorList>
            <person name="Pietrasiak N."/>
            <person name="Ward R."/>
            <person name="Stajich J.E."/>
            <person name="Kurbessoian T."/>
        </authorList>
    </citation>
    <scope>NUCLEOTIDE SEQUENCE</scope>
    <source>
        <strain evidence="2">GSE-TBD4-15B</strain>
    </source>
</reference>
<dbReference type="Proteomes" id="UP000707356">
    <property type="component" value="Unassembled WGS sequence"/>
</dbReference>
<dbReference type="GO" id="GO:0008168">
    <property type="term" value="F:methyltransferase activity"/>
    <property type="evidence" value="ECO:0007669"/>
    <property type="project" value="UniProtKB-KW"/>
</dbReference>
<accession>A0A951PDV6</accession>
<name>A0A951PDV6_9CYAN</name>
<dbReference type="InterPro" id="IPR041698">
    <property type="entry name" value="Methyltransf_25"/>
</dbReference>
<evidence type="ECO:0000313" key="3">
    <source>
        <dbReference type="Proteomes" id="UP000707356"/>
    </source>
</evidence>
<dbReference type="Pfam" id="PF13649">
    <property type="entry name" value="Methyltransf_25"/>
    <property type="match status" value="1"/>
</dbReference>
<dbReference type="EMBL" id="JAHHHV010000076">
    <property type="protein sequence ID" value="MBW4467365.1"/>
    <property type="molecule type" value="Genomic_DNA"/>
</dbReference>
<dbReference type="PANTHER" id="PTHR42912:SF80">
    <property type="entry name" value="METHYLTRANSFERASE DOMAIN-CONTAINING PROTEIN"/>
    <property type="match status" value="1"/>
</dbReference>
<sequence length="291" mass="32801">MATQQDTQSDTLFERFLAPMFNLLIDREALRRYYESRDWEADSEQLRQPSLAYPAYYDQNFHGIQGGYLSVNAAITYDPVTQYLLPPHEDWVRRGLIERVRCQPRRVLDLGCGTGSTTLLLKKSFPQAEVIGLDLSPYMLLVAADKAAEAGLDIQVKHGNAEQTGFPDASFDLVTASLLFHETPPLVACNILQEAFRLLKPGGEVLILDGNQATLRQSDWLTQIFEEPYMKDYAAGDLNNWMSTAGFGNVATHEVWWVNQVTRGVKPLPYRKVEFSRPDALGDRVWAGARA</sequence>
<comment type="caution">
    <text evidence="2">The sequence shown here is derived from an EMBL/GenBank/DDBJ whole genome shotgun (WGS) entry which is preliminary data.</text>
</comment>
<dbReference type="AlphaFoldDB" id="A0A951PDV6"/>
<dbReference type="CDD" id="cd02440">
    <property type="entry name" value="AdoMet_MTases"/>
    <property type="match status" value="1"/>
</dbReference>